<dbReference type="RefSeq" id="WP_345703809.1">
    <property type="nucleotide sequence ID" value="NZ_BAABKV010000001.1"/>
</dbReference>
<name>A0ABW2FW32_9ACTN</name>
<feature type="domain" description="GTP cyclohydrolase I" evidence="9">
    <location>
        <begin position="27"/>
        <end position="189"/>
    </location>
</feature>
<evidence type="ECO:0000313" key="10">
    <source>
        <dbReference type="EMBL" id="MFC7181479.1"/>
    </source>
</evidence>
<reference evidence="11" key="1">
    <citation type="journal article" date="2019" name="Int. J. Syst. Evol. Microbiol.">
        <title>The Global Catalogue of Microorganisms (GCM) 10K type strain sequencing project: providing services to taxonomists for standard genome sequencing and annotation.</title>
        <authorList>
            <consortium name="The Broad Institute Genomics Platform"/>
            <consortium name="The Broad Institute Genome Sequencing Center for Infectious Disease"/>
            <person name="Wu L."/>
            <person name="Ma J."/>
        </authorList>
    </citation>
    <scope>NUCLEOTIDE SEQUENCE [LARGE SCALE GENOMIC DNA]</scope>
    <source>
        <strain evidence="11">CGMCC 1.12859</strain>
    </source>
</reference>
<comment type="pathway">
    <text evidence="2">Cofactor biosynthesis; 7,8-dihydroneopterin triphosphate biosynthesis; 7,8-dihydroneopterin triphosphate from GTP: step 1/1.</text>
</comment>
<evidence type="ECO:0000259" key="9">
    <source>
        <dbReference type="Pfam" id="PF01227"/>
    </source>
</evidence>
<dbReference type="PANTHER" id="PTHR11109:SF7">
    <property type="entry name" value="GTP CYCLOHYDROLASE 1"/>
    <property type="match status" value="1"/>
</dbReference>
<organism evidence="10 11">
    <name type="scientific">Kitasatospora paranensis</name>
    <dbReference type="NCBI Taxonomy" id="258053"/>
    <lineage>
        <taxon>Bacteria</taxon>
        <taxon>Bacillati</taxon>
        <taxon>Actinomycetota</taxon>
        <taxon>Actinomycetes</taxon>
        <taxon>Kitasatosporales</taxon>
        <taxon>Streptomycetaceae</taxon>
        <taxon>Kitasatospora</taxon>
    </lineage>
</organism>
<sequence>MSHTLTVPAPPAPSQAAAGPVDTAAVEDCVRQLLRALGQDTDRPGLLETPARVARFWAEFLGHEPGSTGTVFEHTVQGEDCVAVGGIRTASMCEHHLLPFTVEVSVAYRPDGQVLGLSKIVRIVEQHAHALQLQERLTAQVAEEVARLTGSQAVAVWAVGEHQCMTVRGVRAHGARTATEYLLPALACDALLTERLRRAAAMTGASR</sequence>
<comment type="catalytic activity">
    <reaction evidence="1">
        <text>GTP + H2O = 7,8-dihydroneopterin 3'-triphosphate + formate + H(+)</text>
        <dbReference type="Rhea" id="RHEA:17473"/>
        <dbReference type="ChEBI" id="CHEBI:15377"/>
        <dbReference type="ChEBI" id="CHEBI:15378"/>
        <dbReference type="ChEBI" id="CHEBI:15740"/>
        <dbReference type="ChEBI" id="CHEBI:37565"/>
        <dbReference type="ChEBI" id="CHEBI:58462"/>
        <dbReference type="EC" id="3.5.4.16"/>
    </reaction>
</comment>
<dbReference type="Proteomes" id="UP001596435">
    <property type="component" value="Unassembled WGS sequence"/>
</dbReference>
<evidence type="ECO:0000256" key="6">
    <source>
        <dbReference type="ARBA" id="ARBA00022801"/>
    </source>
</evidence>
<keyword evidence="5" id="KW-0554">One-carbon metabolism</keyword>
<evidence type="ECO:0000313" key="11">
    <source>
        <dbReference type="Proteomes" id="UP001596435"/>
    </source>
</evidence>
<evidence type="ECO:0000256" key="2">
    <source>
        <dbReference type="ARBA" id="ARBA00005080"/>
    </source>
</evidence>
<evidence type="ECO:0000256" key="5">
    <source>
        <dbReference type="ARBA" id="ARBA00022563"/>
    </source>
</evidence>
<dbReference type="SUPFAM" id="SSF55620">
    <property type="entry name" value="Tetrahydrobiopterin biosynthesis enzymes-like"/>
    <property type="match status" value="1"/>
</dbReference>
<evidence type="ECO:0000256" key="3">
    <source>
        <dbReference type="ARBA" id="ARBA00012715"/>
    </source>
</evidence>
<keyword evidence="6 10" id="KW-0378">Hydrolase</keyword>
<feature type="region of interest" description="Disordered" evidence="8">
    <location>
        <begin position="1"/>
        <end position="20"/>
    </location>
</feature>
<dbReference type="InterPro" id="IPR020602">
    <property type="entry name" value="GTP_CycHdrlase_I_dom"/>
</dbReference>
<dbReference type="Gene3D" id="3.30.1130.10">
    <property type="match status" value="1"/>
</dbReference>
<dbReference type="Gene3D" id="1.10.286.10">
    <property type="match status" value="1"/>
</dbReference>
<proteinExistence type="predicted"/>
<evidence type="ECO:0000256" key="7">
    <source>
        <dbReference type="ARBA" id="ARBA00030854"/>
    </source>
</evidence>
<dbReference type="PANTHER" id="PTHR11109">
    <property type="entry name" value="GTP CYCLOHYDROLASE I"/>
    <property type="match status" value="1"/>
</dbReference>
<evidence type="ECO:0000256" key="1">
    <source>
        <dbReference type="ARBA" id="ARBA00001052"/>
    </source>
</evidence>
<dbReference type="InterPro" id="IPR043133">
    <property type="entry name" value="GTP-CH-I_C/QueF"/>
</dbReference>
<comment type="caution">
    <text evidence="10">The sequence shown here is derived from an EMBL/GenBank/DDBJ whole genome shotgun (WGS) entry which is preliminary data.</text>
</comment>
<accession>A0ABW2FW32</accession>
<evidence type="ECO:0000256" key="4">
    <source>
        <dbReference type="ARBA" id="ARBA00017272"/>
    </source>
</evidence>
<dbReference type="InterPro" id="IPR043134">
    <property type="entry name" value="GTP-CH-I_N"/>
</dbReference>
<dbReference type="Pfam" id="PF01227">
    <property type="entry name" value="GTP_cyclohydroI"/>
    <property type="match status" value="1"/>
</dbReference>
<dbReference type="InterPro" id="IPR001474">
    <property type="entry name" value="GTP_CycHdrlase_I"/>
</dbReference>
<gene>
    <name evidence="10" type="primary">folE</name>
    <name evidence="10" type="ORF">ACFQMG_18165</name>
</gene>
<dbReference type="NCBIfam" id="NF006826">
    <property type="entry name" value="PRK09347.1-3"/>
    <property type="match status" value="1"/>
</dbReference>
<dbReference type="EC" id="3.5.4.16" evidence="3"/>
<keyword evidence="11" id="KW-1185">Reference proteome</keyword>
<protein>
    <recommendedName>
        <fullName evidence="4">GTP cyclohydrolase 1</fullName>
        <ecNumber evidence="3">3.5.4.16</ecNumber>
    </recommendedName>
    <alternativeName>
        <fullName evidence="7">GTP cyclohydrolase I</fullName>
    </alternativeName>
</protein>
<dbReference type="EMBL" id="JBHTAJ010000032">
    <property type="protein sequence ID" value="MFC7181479.1"/>
    <property type="molecule type" value="Genomic_DNA"/>
</dbReference>
<evidence type="ECO:0000256" key="8">
    <source>
        <dbReference type="SAM" id="MobiDB-lite"/>
    </source>
</evidence>
<dbReference type="GO" id="GO:0003934">
    <property type="term" value="F:GTP cyclohydrolase I activity"/>
    <property type="evidence" value="ECO:0007669"/>
    <property type="project" value="UniProtKB-EC"/>
</dbReference>